<dbReference type="Gene3D" id="1.20.90.10">
    <property type="entry name" value="Phospholipase A2 domain"/>
    <property type="match status" value="1"/>
</dbReference>
<dbReference type="Pfam" id="PF05826">
    <property type="entry name" value="Phospholip_A2_2"/>
    <property type="match status" value="1"/>
</dbReference>
<proteinExistence type="predicted"/>
<dbReference type="EMBL" id="JAUDFV010000056">
    <property type="protein sequence ID" value="KAL2735910.1"/>
    <property type="molecule type" value="Genomic_DNA"/>
</dbReference>
<accession>A0ABD2BTK1</accession>
<evidence type="ECO:0000313" key="9">
    <source>
        <dbReference type="Proteomes" id="UP001607302"/>
    </source>
</evidence>
<evidence type="ECO:0000256" key="6">
    <source>
        <dbReference type="SAM" id="SignalP"/>
    </source>
</evidence>
<feature type="signal peptide" evidence="6">
    <location>
        <begin position="1"/>
        <end position="16"/>
    </location>
</feature>
<dbReference type="AlphaFoldDB" id="A0ABD2BTK1"/>
<protein>
    <recommendedName>
        <fullName evidence="2">phospholipase A2</fullName>
        <ecNumber evidence="2">3.1.1.4</ecNumber>
    </recommendedName>
    <alternativeName>
        <fullName evidence="5">Phosphatidylcholine 2-acylhydrolase</fullName>
    </alternativeName>
</protein>
<reference evidence="8 9" key="1">
    <citation type="journal article" date="2024" name="Ann. Entomol. Soc. Am.">
        <title>Genomic analyses of the southern and eastern yellowjacket wasps (Hymenoptera: Vespidae) reveal evolutionary signatures of social life.</title>
        <authorList>
            <person name="Catto M.A."/>
            <person name="Caine P.B."/>
            <person name="Orr S.E."/>
            <person name="Hunt B.G."/>
            <person name="Goodisman M.A.D."/>
        </authorList>
    </citation>
    <scope>NUCLEOTIDE SEQUENCE [LARGE SCALE GENOMIC DNA]</scope>
    <source>
        <strain evidence="8">233</strain>
        <tissue evidence="8">Head and thorax</tissue>
    </source>
</reference>
<comment type="cofactor">
    <cofactor evidence="1">
        <name>Ca(2+)</name>
        <dbReference type="ChEBI" id="CHEBI:29108"/>
    </cofactor>
</comment>
<feature type="domain" description="Phospholipase A2-like central" evidence="7">
    <location>
        <begin position="213"/>
        <end position="308"/>
    </location>
</feature>
<keyword evidence="9" id="KW-1185">Reference proteome</keyword>
<evidence type="ECO:0000256" key="1">
    <source>
        <dbReference type="ARBA" id="ARBA00001913"/>
    </source>
</evidence>
<evidence type="ECO:0000256" key="3">
    <source>
        <dbReference type="ARBA" id="ARBA00022963"/>
    </source>
</evidence>
<keyword evidence="6" id="KW-0732">Signal</keyword>
<keyword evidence="4" id="KW-0443">Lipid metabolism</keyword>
<keyword evidence="3" id="KW-0442">Lipid degradation</keyword>
<gene>
    <name evidence="8" type="ORF">V1478_002594</name>
</gene>
<evidence type="ECO:0000256" key="5">
    <source>
        <dbReference type="ARBA" id="ARBA00029903"/>
    </source>
</evidence>
<dbReference type="GO" id="GO:0016042">
    <property type="term" value="P:lipid catabolic process"/>
    <property type="evidence" value="ECO:0007669"/>
    <property type="project" value="UniProtKB-KW"/>
</dbReference>
<dbReference type="EC" id="3.1.1.4" evidence="2"/>
<evidence type="ECO:0000259" key="7">
    <source>
        <dbReference type="Pfam" id="PF05826"/>
    </source>
</evidence>
<feature type="chain" id="PRO_5044851624" description="phospholipase A2" evidence="6">
    <location>
        <begin position="17"/>
        <end position="340"/>
    </location>
</feature>
<sequence>MLLALGLILLLPLVGAFRQGSDILATSNGTAGFAEVFSDRAFVVTRIQSDGKVERAIRWPGICAKETIVNWGDIDVTLRQVWEQNTGRKLQLIYEGGSLTDCIDEELERGDERSCLSNIHSDDYDDEAEAVIDEVFEYNDVESSTSTVSRDFSWLSSTSELRHRCNRLRTRTRNQVIAQHRRREYRKNVNDTILGEKKERRSRSRRRRELLLIPGTQWCGRGHRATKYTNLGGFGVADACCRRHDTACPFFIPAFETRYGLFNWGITTMMHCACDERFRTCLKMADTSSANFIGKIFFDVLQTKCFVLKPQKICTKRSWWGKCQRHEYRKQAYIRNNVPY</sequence>
<dbReference type="InterPro" id="IPR036444">
    <property type="entry name" value="PLipase_A2_dom_sf"/>
</dbReference>
<dbReference type="PANTHER" id="PTHR12253">
    <property type="entry name" value="RH14732P"/>
    <property type="match status" value="1"/>
</dbReference>
<evidence type="ECO:0000256" key="4">
    <source>
        <dbReference type="ARBA" id="ARBA00023098"/>
    </source>
</evidence>
<dbReference type="GO" id="GO:0004623">
    <property type="term" value="F:phospholipase A2 activity"/>
    <property type="evidence" value="ECO:0007669"/>
    <property type="project" value="UniProtKB-EC"/>
</dbReference>
<organism evidence="8 9">
    <name type="scientific">Vespula squamosa</name>
    <name type="common">Southern yellow jacket</name>
    <name type="synonym">Wasp</name>
    <dbReference type="NCBI Taxonomy" id="30214"/>
    <lineage>
        <taxon>Eukaryota</taxon>
        <taxon>Metazoa</taxon>
        <taxon>Ecdysozoa</taxon>
        <taxon>Arthropoda</taxon>
        <taxon>Hexapoda</taxon>
        <taxon>Insecta</taxon>
        <taxon>Pterygota</taxon>
        <taxon>Neoptera</taxon>
        <taxon>Endopterygota</taxon>
        <taxon>Hymenoptera</taxon>
        <taxon>Apocrita</taxon>
        <taxon>Aculeata</taxon>
        <taxon>Vespoidea</taxon>
        <taxon>Vespidae</taxon>
        <taxon>Vespinae</taxon>
        <taxon>Vespula</taxon>
    </lineage>
</organism>
<dbReference type="InterPro" id="IPR016090">
    <property type="entry name" value="PLA2-like_dom"/>
</dbReference>
<dbReference type="SUPFAM" id="SSF48619">
    <property type="entry name" value="Phospholipase A2, PLA2"/>
    <property type="match status" value="1"/>
</dbReference>
<name>A0ABD2BTK1_VESSQ</name>
<evidence type="ECO:0000256" key="2">
    <source>
        <dbReference type="ARBA" id="ARBA00013278"/>
    </source>
</evidence>
<comment type="caution">
    <text evidence="8">The sequence shown here is derived from an EMBL/GenBank/DDBJ whole genome shotgun (WGS) entry which is preliminary data.</text>
</comment>
<dbReference type="Proteomes" id="UP001607302">
    <property type="component" value="Unassembled WGS sequence"/>
</dbReference>
<evidence type="ECO:0000313" key="8">
    <source>
        <dbReference type="EMBL" id="KAL2735910.1"/>
    </source>
</evidence>